<feature type="domain" description="Mce/MlaD" evidence="2">
    <location>
        <begin position="38"/>
        <end position="112"/>
    </location>
</feature>
<proteinExistence type="predicted"/>
<name>A0A7Y9YI39_9ACTN</name>
<comment type="caution">
    <text evidence="4">The sequence shown here is derived from an EMBL/GenBank/DDBJ whole genome shotgun (WGS) entry which is preliminary data.</text>
</comment>
<dbReference type="Pfam" id="PF02470">
    <property type="entry name" value="MlaD"/>
    <property type="match status" value="1"/>
</dbReference>
<evidence type="ECO:0000256" key="1">
    <source>
        <dbReference type="SAM" id="MobiDB-lite"/>
    </source>
</evidence>
<dbReference type="Proteomes" id="UP000537326">
    <property type="component" value="Unassembled WGS sequence"/>
</dbReference>
<reference evidence="4 5" key="1">
    <citation type="submission" date="2020-07" db="EMBL/GenBank/DDBJ databases">
        <title>Sequencing the genomes of 1000 actinobacteria strains.</title>
        <authorList>
            <person name="Klenk H.-P."/>
        </authorList>
    </citation>
    <scope>NUCLEOTIDE SEQUENCE [LARGE SCALE GENOMIC DNA]</scope>
    <source>
        <strain evidence="4 5">DSM 18248</strain>
    </source>
</reference>
<evidence type="ECO:0000259" key="2">
    <source>
        <dbReference type="Pfam" id="PF02470"/>
    </source>
</evidence>
<dbReference type="AlphaFoldDB" id="A0A7Y9YI39"/>
<dbReference type="NCBIfam" id="TIGR00996">
    <property type="entry name" value="Mtu_fam_mce"/>
    <property type="match status" value="1"/>
</dbReference>
<protein>
    <submittedName>
        <fullName evidence="4">Phospholipid/cholesterol/gamma-HCH transport system substrate-binding protein</fullName>
    </submittedName>
</protein>
<feature type="region of interest" description="Disordered" evidence="1">
    <location>
        <begin position="363"/>
        <end position="384"/>
    </location>
</feature>
<dbReference type="PANTHER" id="PTHR33371:SF4">
    <property type="entry name" value="INTERMEMBRANE PHOSPHOLIPID TRANSPORT SYSTEM BINDING PROTEIN MLAD"/>
    <property type="match status" value="1"/>
</dbReference>
<accession>A0A7Y9YI39</accession>
<organism evidence="4 5">
    <name type="scientific">Nocardioides marinus</name>
    <dbReference type="NCBI Taxonomy" id="374514"/>
    <lineage>
        <taxon>Bacteria</taxon>
        <taxon>Bacillati</taxon>
        <taxon>Actinomycetota</taxon>
        <taxon>Actinomycetes</taxon>
        <taxon>Propionibacteriales</taxon>
        <taxon>Nocardioidaceae</taxon>
        <taxon>Nocardioides</taxon>
    </lineage>
</organism>
<feature type="compositionally biased region" description="Gly residues" evidence="1">
    <location>
        <begin position="370"/>
        <end position="384"/>
    </location>
</feature>
<dbReference type="InterPro" id="IPR005693">
    <property type="entry name" value="Mce"/>
</dbReference>
<dbReference type="InterPro" id="IPR052336">
    <property type="entry name" value="MlaD_Phospholipid_Transporter"/>
</dbReference>
<dbReference type="GO" id="GO:0005576">
    <property type="term" value="C:extracellular region"/>
    <property type="evidence" value="ECO:0007669"/>
    <property type="project" value="TreeGrafter"/>
</dbReference>
<evidence type="ECO:0000313" key="5">
    <source>
        <dbReference type="Proteomes" id="UP000537326"/>
    </source>
</evidence>
<evidence type="ECO:0000313" key="4">
    <source>
        <dbReference type="EMBL" id="NYI11462.1"/>
    </source>
</evidence>
<dbReference type="EMBL" id="JACBZI010000001">
    <property type="protein sequence ID" value="NYI11462.1"/>
    <property type="molecule type" value="Genomic_DNA"/>
</dbReference>
<feature type="domain" description="Mammalian cell entry C-terminal" evidence="3">
    <location>
        <begin position="119"/>
        <end position="285"/>
    </location>
</feature>
<evidence type="ECO:0000259" key="3">
    <source>
        <dbReference type="Pfam" id="PF11887"/>
    </source>
</evidence>
<dbReference type="Pfam" id="PF11887">
    <property type="entry name" value="Mce4_CUP1"/>
    <property type="match status" value="1"/>
</dbReference>
<dbReference type="PANTHER" id="PTHR33371">
    <property type="entry name" value="INTERMEMBRANE PHOSPHOLIPID TRANSPORT SYSTEM BINDING PROTEIN MLAD-RELATED"/>
    <property type="match status" value="1"/>
</dbReference>
<gene>
    <name evidence="4" type="ORF">BKA05_002977</name>
</gene>
<dbReference type="InterPro" id="IPR024516">
    <property type="entry name" value="Mce_C"/>
</dbReference>
<sequence>MSMEERWARGRRIAVLLVVGVLATAGAVAAAPAVTGSGAEYRAVFPRTVGLYVGSQVSVLGVKVGEITDLEPQGTAVQVSFTVDDDLRIPAQARAVVVAPTLVSDRRLELTPVYSGGPALEPDSEIPLERTAVPVEVDEVLEEVQDLSTALGPRGANRDGALNDLLQAGSRTLKGNGSRLNDTVTEFSRAVATASGTGNDLASTLTNLAQLTRALAASDAPVRRLASTLEAVSGSLASQRDALVGTVDGLAVAMQEVRSLVRDSGPALTRNMAGLLDVTRTILKEEQALRETLNLAPVTLQNFIGTFDPQTSALTARIAVNGTLTTDPSLVLCQLISSNGLGRLCPIVNTLVDPVEPLLQGLPQPLGEGAELGDGVVEGSGGRR</sequence>
<dbReference type="InterPro" id="IPR003399">
    <property type="entry name" value="Mce/MlaD"/>
</dbReference>
<keyword evidence="5" id="KW-1185">Reference proteome</keyword>